<evidence type="ECO:0000313" key="1">
    <source>
        <dbReference type="EMBL" id="GIH02481.1"/>
    </source>
</evidence>
<dbReference type="RefSeq" id="WP_203906424.1">
    <property type="nucleotide sequence ID" value="NZ_BONY01000002.1"/>
</dbReference>
<evidence type="ECO:0000313" key="2">
    <source>
        <dbReference type="Proteomes" id="UP000612899"/>
    </source>
</evidence>
<gene>
    <name evidence="1" type="ORF">Rhe02_05480</name>
</gene>
<proteinExistence type="predicted"/>
<dbReference type="Proteomes" id="UP000612899">
    <property type="component" value="Unassembled WGS sequence"/>
</dbReference>
<dbReference type="AlphaFoldDB" id="A0A8J3Q328"/>
<comment type="caution">
    <text evidence="1">The sequence shown here is derived from an EMBL/GenBank/DDBJ whole genome shotgun (WGS) entry which is preliminary data.</text>
</comment>
<dbReference type="EMBL" id="BONY01000002">
    <property type="protein sequence ID" value="GIH02481.1"/>
    <property type="molecule type" value="Genomic_DNA"/>
</dbReference>
<name>A0A8J3Q328_9ACTN</name>
<protein>
    <submittedName>
        <fullName evidence="1">Uncharacterized protein</fullName>
    </submittedName>
</protein>
<keyword evidence="2" id="KW-1185">Reference proteome</keyword>
<accession>A0A8J3Q328</accession>
<sequence length="244" mass="25642">MRIRKFGWAAVVAAGLLGLVALGVSATPSDRDAAADSAYLFGHLHARSHSLDAMWFESSLAEMLPSQQFSVNGAPAASRTSALVIGQIADVRAGRGFSHKNDAPSSTEVGFNSPQALWRTVEVTVSVEQAWGKVAGQDKVTFAVVIDRGANATAAINGLRSLGRIVVSLDRQGRYAYSPGLYSISHSGDLFGTVDAQGNIQLPVMENGAGFMKGLDTVAELSAEAAKSPQSIKIDLTDGVPARW</sequence>
<reference evidence="1" key="1">
    <citation type="submission" date="2021-01" db="EMBL/GenBank/DDBJ databases">
        <title>Whole genome shotgun sequence of Rhizocola hellebori NBRC 109834.</title>
        <authorList>
            <person name="Komaki H."/>
            <person name="Tamura T."/>
        </authorList>
    </citation>
    <scope>NUCLEOTIDE SEQUENCE</scope>
    <source>
        <strain evidence="1">NBRC 109834</strain>
    </source>
</reference>
<organism evidence="1 2">
    <name type="scientific">Rhizocola hellebori</name>
    <dbReference type="NCBI Taxonomy" id="1392758"/>
    <lineage>
        <taxon>Bacteria</taxon>
        <taxon>Bacillati</taxon>
        <taxon>Actinomycetota</taxon>
        <taxon>Actinomycetes</taxon>
        <taxon>Micromonosporales</taxon>
        <taxon>Micromonosporaceae</taxon>
        <taxon>Rhizocola</taxon>
    </lineage>
</organism>